<name>A0AAU7KIP2_9GAMM</name>
<keyword evidence="1" id="KW-0732">Signal</keyword>
<organism evidence="2">
    <name type="scientific">Halomonas sp. RT37</name>
    <dbReference type="NCBI Taxonomy" id="2950872"/>
    <lineage>
        <taxon>Bacteria</taxon>
        <taxon>Pseudomonadati</taxon>
        <taxon>Pseudomonadota</taxon>
        <taxon>Gammaproteobacteria</taxon>
        <taxon>Oceanospirillales</taxon>
        <taxon>Halomonadaceae</taxon>
        <taxon>Halomonas</taxon>
    </lineage>
</organism>
<reference evidence="2" key="1">
    <citation type="submission" date="2022-06" db="EMBL/GenBank/DDBJ databases">
        <title>A novel DMS-producing enzyme.</title>
        <authorList>
            <person name="Zhang Y."/>
        </authorList>
    </citation>
    <scope>NUCLEOTIDE SEQUENCE</scope>
    <source>
        <strain evidence="2">RT37</strain>
    </source>
</reference>
<dbReference type="AlphaFoldDB" id="A0AAU7KIP2"/>
<gene>
    <name evidence="2" type="ORF">NFG58_02045</name>
</gene>
<proteinExistence type="predicted"/>
<sequence length="214" mass="23070">MAAFLLSLALGAGLWLAPATLAMAHPHSWVDLSVTLETDDQGRVTALRQVWRLDPFYSLVLLEEARAAEDGQDAALDRLGGDMLVNLAPRDFFTEAEVDGQALAFAAVSEATVMARDERVVLHFRLPLAEPQDLAGSTLEYRVFDPSYYVEVVHEADDEGPLAQALSVPDACQASIIVADPDPEKVMAAAQLDVDDSAPQGLGRFFAETGRVSC</sequence>
<accession>A0AAU7KIP2</accession>
<protein>
    <submittedName>
        <fullName evidence="2">DUF1007 family protein</fullName>
    </submittedName>
</protein>
<dbReference type="EMBL" id="CP098827">
    <property type="protein sequence ID" value="XBO71522.1"/>
    <property type="molecule type" value="Genomic_DNA"/>
</dbReference>
<dbReference type="Pfam" id="PF06226">
    <property type="entry name" value="DUF1007"/>
    <property type="match status" value="1"/>
</dbReference>
<feature type="chain" id="PRO_5043537594" evidence="1">
    <location>
        <begin position="25"/>
        <end position="214"/>
    </location>
</feature>
<dbReference type="InterPro" id="IPR010412">
    <property type="entry name" value="DUF1007"/>
</dbReference>
<dbReference type="RefSeq" id="WP_348827497.1">
    <property type="nucleotide sequence ID" value="NZ_CP098827.1"/>
</dbReference>
<evidence type="ECO:0000256" key="1">
    <source>
        <dbReference type="SAM" id="SignalP"/>
    </source>
</evidence>
<feature type="signal peptide" evidence="1">
    <location>
        <begin position="1"/>
        <end position="24"/>
    </location>
</feature>
<evidence type="ECO:0000313" key="2">
    <source>
        <dbReference type="EMBL" id="XBO71522.1"/>
    </source>
</evidence>